<proteinExistence type="predicted"/>
<dbReference type="HOGENOM" id="CLU_086727_1_0_1"/>
<protein>
    <recommendedName>
        <fullName evidence="3">F-box domain-containing protein</fullName>
    </recommendedName>
</protein>
<reference evidence="2" key="2">
    <citation type="submission" date="2015-01" db="EMBL/GenBank/DDBJ databases">
        <title>Evolutionary Origins and Diversification of the Mycorrhizal Mutualists.</title>
        <authorList>
            <consortium name="DOE Joint Genome Institute"/>
            <consortium name="Mycorrhizal Genomics Consortium"/>
            <person name="Kohler A."/>
            <person name="Kuo A."/>
            <person name="Nagy L.G."/>
            <person name="Floudas D."/>
            <person name="Copeland A."/>
            <person name="Barry K.W."/>
            <person name="Cichocki N."/>
            <person name="Veneault-Fourrey C."/>
            <person name="LaButti K."/>
            <person name="Lindquist E.A."/>
            <person name="Lipzen A."/>
            <person name="Lundell T."/>
            <person name="Morin E."/>
            <person name="Murat C."/>
            <person name="Riley R."/>
            <person name="Ohm R."/>
            <person name="Sun H."/>
            <person name="Tunlid A."/>
            <person name="Henrissat B."/>
            <person name="Grigoriev I.V."/>
            <person name="Hibbett D.S."/>
            <person name="Martin F."/>
        </authorList>
    </citation>
    <scope>NUCLEOTIDE SEQUENCE [LARGE SCALE GENOMIC DNA]</scope>
    <source>
        <strain evidence="2">Zn</strain>
    </source>
</reference>
<dbReference type="STRING" id="913774.A0A0C3D1M4"/>
<dbReference type="AlphaFoldDB" id="A0A0C3D1M4"/>
<name>A0A0C3D1M4_OIDMZ</name>
<dbReference type="Proteomes" id="UP000054321">
    <property type="component" value="Unassembled WGS sequence"/>
</dbReference>
<dbReference type="OrthoDB" id="4802432at2759"/>
<accession>A0A0C3D1M4</accession>
<evidence type="ECO:0000313" key="2">
    <source>
        <dbReference type="Proteomes" id="UP000054321"/>
    </source>
</evidence>
<keyword evidence="2" id="KW-1185">Reference proteome</keyword>
<evidence type="ECO:0008006" key="3">
    <source>
        <dbReference type="Google" id="ProtNLM"/>
    </source>
</evidence>
<organism evidence="1 2">
    <name type="scientific">Oidiodendron maius (strain Zn)</name>
    <dbReference type="NCBI Taxonomy" id="913774"/>
    <lineage>
        <taxon>Eukaryota</taxon>
        <taxon>Fungi</taxon>
        <taxon>Dikarya</taxon>
        <taxon>Ascomycota</taxon>
        <taxon>Pezizomycotina</taxon>
        <taxon>Leotiomycetes</taxon>
        <taxon>Leotiomycetes incertae sedis</taxon>
        <taxon>Myxotrichaceae</taxon>
        <taxon>Oidiodendron</taxon>
    </lineage>
</organism>
<sequence>MASWNTLPVKLQLMVMKMLLDDPGSINIYGPFARLSTYAAINKEWQAVERRTFRRLKLCRTSLTAFDRVVRRQRGLVEHIWLCIRLKPYGCPSCDQHETKLWSECHEDIVSTALWSLFRILSQWETHGNRRKAGITLEISVHSPSDSEHAFQNYLSEIPVDSTPIEPDAAANIHDPAHGWTNGRRTETPKEEAISRVFVFRSTVRTPINMNIKYILPKVNTVKQLLIRRQFSTVSWRYRNSNICIGKSGESGINVAIY</sequence>
<evidence type="ECO:0000313" key="1">
    <source>
        <dbReference type="EMBL" id="KIN05119.1"/>
    </source>
</evidence>
<gene>
    <name evidence="1" type="ORF">OIDMADRAFT_177432</name>
</gene>
<dbReference type="EMBL" id="KN832872">
    <property type="protein sequence ID" value="KIN05119.1"/>
    <property type="molecule type" value="Genomic_DNA"/>
</dbReference>
<dbReference type="InParanoid" id="A0A0C3D1M4"/>
<reference evidence="1 2" key="1">
    <citation type="submission" date="2014-04" db="EMBL/GenBank/DDBJ databases">
        <authorList>
            <consortium name="DOE Joint Genome Institute"/>
            <person name="Kuo A."/>
            <person name="Martino E."/>
            <person name="Perotto S."/>
            <person name="Kohler A."/>
            <person name="Nagy L.G."/>
            <person name="Floudas D."/>
            <person name="Copeland A."/>
            <person name="Barry K.W."/>
            <person name="Cichocki N."/>
            <person name="Veneault-Fourrey C."/>
            <person name="LaButti K."/>
            <person name="Lindquist E.A."/>
            <person name="Lipzen A."/>
            <person name="Lundell T."/>
            <person name="Morin E."/>
            <person name="Murat C."/>
            <person name="Sun H."/>
            <person name="Tunlid A."/>
            <person name="Henrissat B."/>
            <person name="Grigoriev I.V."/>
            <person name="Hibbett D.S."/>
            <person name="Martin F."/>
            <person name="Nordberg H.P."/>
            <person name="Cantor M.N."/>
            <person name="Hua S.X."/>
        </authorList>
    </citation>
    <scope>NUCLEOTIDE SEQUENCE [LARGE SCALE GENOMIC DNA]</scope>
    <source>
        <strain evidence="1 2">Zn</strain>
    </source>
</reference>